<dbReference type="InterPro" id="IPR001647">
    <property type="entry name" value="HTH_TetR"/>
</dbReference>
<dbReference type="InterPro" id="IPR009057">
    <property type="entry name" value="Homeodomain-like_sf"/>
</dbReference>
<dbReference type="SUPFAM" id="SSF46689">
    <property type="entry name" value="Homeodomain-like"/>
    <property type="match status" value="1"/>
</dbReference>
<sequence length="195" mass="21772">MILACALRLFATRGYHLTKVSDIVRESGCAQATFYWHFKSKLEMTMELFDTGRQSMLATVERGFRQHAVSTDDMMNNTRGWLLDLLSFARENRYFFAIVLAKGYGADPEIDAAISGIRTALFDALRRNIGQAVSLGMLPADGDIEARAAFVYHTIEGTIGWWLFGLGHDLDHESGIDAQTLAASMAKYEFFGLRG</sequence>
<organism evidence="6 7">
    <name type="scientific">Pararobbsia silviterrae</name>
    <dbReference type="NCBI Taxonomy" id="1792498"/>
    <lineage>
        <taxon>Bacteria</taxon>
        <taxon>Pseudomonadati</taxon>
        <taxon>Pseudomonadota</taxon>
        <taxon>Betaproteobacteria</taxon>
        <taxon>Burkholderiales</taxon>
        <taxon>Burkholderiaceae</taxon>
        <taxon>Pararobbsia</taxon>
    </lineage>
</organism>
<dbReference type="RefSeq" id="WP_121088727.1">
    <property type="nucleotide sequence ID" value="NZ_RBZU01000010.1"/>
</dbReference>
<keyword evidence="7" id="KW-1185">Reference proteome</keyword>
<keyword evidence="2 4" id="KW-0238">DNA-binding</keyword>
<protein>
    <submittedName>
        <fullName evidence="6">TetR/AcrR family transcriptional regulator</fullName>
    </submittedName>
</protein>
<evidence type="ECO:0000256" key="4">
    <source>
        <dbReference type="PROSITE-ProRule" id="PRU00335"/>
    </source>
</evidence>
<dbReference type="EMBL" id="RBZU01000010">
    <property type="protein sequence ID" value="RKP49666.1"/>
    <property type="molecule type" value="Genomic_DNA"/>
</dbReference>
<evidence type="ECO:0000256" key="3">
    <source>
        <dbReference type="ARBA" id="ARBA00023163"/>
    </source>
</evidence>
<dbReference type="InterPro" id="IPR050109">
    <property type="entry name" value="HTH-type_TetR-like_transc_reg"/>
</dbReference>
<gene>
    <name evidence="6" type="ORF">D7S86_20465</name>
</gene>
<dbReference type="GO" id="GO:0000976">
    <property type="term" value="F:transcription cis-regulatory region binding"/>
    <property type="evidence" value="ECO:0007669"/>
    <property type="project" value="TreeGrafter"/>
</dbReference>
<keyword evidence="3" id="KW-0804">Transcription</keyword>
<dbReference type="InterPro" id="IPR036271">
    <property type="entry name" value="Tet_transcr_reg_TetR-rel_C_sf"/>
</dbReference>
<dbReference type="SUPFAM" id="SSF48498">
    <property type="entry name" value="Tetracyclin repressor-like, C-terminal domain"/>
    <property type="match status" value="1"/>
</dbReference>
<accession>A0A494XLX8</accession>
<dbReference type="PRINTS" id="PR00455">
    <property type="entry name" value="HTHTETR"/>
</dbReference>
<evidence type="ECO:0000313" key="6">
    <source>
        <dbReference type="EMBL" id="RKP49666.1"/>
    </source>
</evidence>
<proteinExistence type="predicted"/>
<keyword evidence="1" id="KW-0805">Transcription regulation</keyword>
<evidence type="ECO:0000313" key="7">
    <source>
        <dbReference type="Proteomes" id="UP000270342"/>
    </source>
</evidence>
<dbReference type="Proteomes" id="UP000270342">
    <property type="component" value="Unassembled WGS sequence"/>
</dbReference>
<reference evidence="6 7" key="1">
    <citation type="submission" date="2018-10" db="EMBL/GenBank/DDBJ databases">
        <title>Robbsia sp. DHC34, isolated from soil.</title>
        <authorList>
            <person name="Gao Z.-H."/>
            <person name="Qiu L.-H."/>
        </authorList>
    </citation>
    <scope>NUCLEOTIDE SEQUENCE [LARGE SCALE GENOMIC DNA]</scope>
    <source>
        <strain evidence="6 7">DHC34</strain>
    </source>
</reference>
<dbReference type="PROSITE" id="PS50977">
    <property type="entry name" value="HTH_TETR_2"/>
    <property type="match status" value="1"/>
</dbReference>
<dbReference type="Gene3D" id="1.10.357.10">
    <property type="entry name" value="Tetracycline Repressor, domain 2"/>
    <property type="match status" value="1"/>
</dbReference>
<feature type="DNA-binding region" description="H-T-H motif" evidence="4">
    <location>
        <begin position="19"/>
        <end position="38"/>
    </location>
</feature>
<dbReference type="OrthoDB" id="9151800at2"/>
<dbReference type="PANTHER" id="PTHR30055">
    <property type="entry name" value="HTH-TYPE TRANSCRIPTIONAL REGULATOR RUTR"/>
    <property type="match status" value="1"/>
</dbReference>
<evidence type="ECO:0000259" key="5">
    <source>
        <dbReference type="PROSITE" id="PS50977"/>
    </source>
</evidence>
<dbReference type="Pfam" id="PF00440">
    <property type="entry name" value="TetR_N"/>
    <property type="match status" value="1"/>
</dbReference>
<dbReference type="GO" id="GO:0003700">
    <property type="term" value="F:DNA-binding transcription factor activity"/>
    <property type="evidence" value="ECO:0007669"/>
    <property type="project" value="TreeGrafter"/>
</dbReference>
<feature type="domain" description="HTH tetR-type" evidence="5">
    <location>
        <begin position="1"/>
        <end position="56"/>
    </location>
</feature>
<dbReference type="PANTHER" id="PTHR30055:SF234">
    <property type="entry name" value="HTH-TYPE TRANSCRIPTIONAL REGULATOR BETI"/>
    <property type="match status" value="1"/>
</dbReference>
<name>A0A494XLX8_9BURK</name>
<evidence type="ECO:0000256" key="1">
    <source>
        <dbReference type="ARBA" id="ARBA00023015"/>
    </source>
</evidence>
<evidence type="ECO:0000256" key="2">
    <source>
        <dbReference type="ARBA" id="ARBA00023125"/>
    </source>
</evidence>
<comment type="caution">
    <text evidence="6">The sequence shown here is derived from an EMBL/GenBank/DDBJ whole genome shotgun (WGS) entry which is preliminary data.</text>
</comment>
<dbReference type="AlphaFoldDB" id="A0A494XLX8"/>